<evidence type="ECO:0000256" key="1">
    <source>
        <dbReference type="SAM" id="Phobius"/>
    </source>
</evidence>
<evidence type="ECO:0000313" key="3">
    <source>
        <dbReference type="Proteomes" id="UP000663671"/>
    </source>
</evidence>
<reference evidence="2" key="1">
    <citation type="submission" date="2021-01" db="EMBL/GenBank/DDBJ databases">
        <title>Chromosome-level genome assembly of a human fungal pathogen reveals clustering of transcriptionally co-regulated genes.</title>
        <authorList>
            <person name="Voorhies M."/>
            <person name="Cohen S."/>
            <person name="Shea T.P."/>
            <person name="Petrus S."/>
            <person name="Munoz J.F."/>
            <person name="Poplawski S."/>
            <person name="Goldman W.E."/>
            <person name="Michael T."/>
            <person name="Cuomo C.A."/>
            <person name="Sil A."/>
            <person name="Beyhan S."/>
        </authorList>
    </citation>
    <scope>NUCLEOTIDE SEQUENCE</scope>
    <source>
        <strain evidence="2">WU24</strain>
    </source>
</reference>
<feature type="transmembrane region" description="Helical" evidence="1">
    <location>
        <begin position="20"/>
        <end position="39"/>
    </location>
</feature>
<organism evidence="2 3">
    <name type="scientific">Ajellomyces capsulatus</name>
    <name type="common">Darling's disease fungus</name>
    <name type="synonym">Histoplasma capsulatum</name>
    <dbReference type="NCBI Taxonomy" id="5037"/>
    <lineage>
        <taxon>Eukaryota</taxon>
        <taxon>Fungi</taxon>
        <taxon>Dikarya</taxon>
        <taxon>Ascomycota</taxon>
        <taxon>Pezizomycotina</taxon>
        <taxon>Eurotiomycetes</taxon>
        <taxon>Eurotiomycetidae</taxon>
        <taxon>Onygenales</taxon>
        <taxon>Ajellomycetaceae</taxon>
        <taxon>Histoplasma</taxon>
    </lineage>
</organism>
<evidence type="ECO:0000313" key="2">
    <source>
        <dbReference type="EMBL" id="QSS66109.1"/>
    </source>
</evidence>
<dbReference type="EMBL" id="CP069115">
    <property type="protein sequence ID" value="QSS66109.1"/>
    <property type="molecule type" value="Genomic_DNA"/>
</dbReference>
<sequence length="104" mass="11909">MPTVRKSVARSFLVTEINMAPWYPQPLTVLGSLGWLLFYKRIHGYIKGLPILYHVSTAEPAAVHARTRSYNPDRNIPQSKHSELSFCDCLNPISQLQRTENRTL</sequence>
<keyword evidence="1" id="KW-0812">Transmembrane</keyword>
<name>A0A8A1MJN3_AJECA</name>
<dbReference type="Proteomes" id="UP000663671">
    <property type="component" value="Chromosome 3"/>
</dbReference>
<dbReference type="AlphaFoldDB" id="A0A8A1MJN3"/>
<dbReference type="VEuPathDB" id="FungiDB:I7I51_06960"/>
<protein>
    <submittedName>
        <fullName evidence="2">Uncharacterized protein</fullName>
    </submittedName>
</protein>
<keyword evidence="1" id="KW-1133">Transmembrane helix</keyword>
<gene>
    <name evidence="2" type="ORF">I7I51_06960</name>
</gene>
<proteinExistence type="predicted"/>
<keyword evidence="1" id="KW-0472">Membrane</keyword>
<accession>A0A8A1MJN3</accession>